<gene>
    <name evidence="1" type="ORF">H8N03_17580</name>
</gene>
<proteinExistence type="predicted"/>
<evidence type="ECO:0000313" key="1">
    <source>
        <dbReference type="EMBL" id="MBC5784765.1"/>
    </source>
</evidence>
<dbReference type="RefSeq" id="WP_187077501.1">
    <property type="nucleotide sequence ID" value="NZ_JACORT010000007.1"/>
</dbReference>
<keyword evidence="2" id="KW-1185">Reference proteome</keyword>
<dbReference type="InterPro" id="IPR027417">
    <property type="entry name" value="P-loop_NTPase"/>
</dbReference>
<organism evidence="1 2">
    <name type="scientific">Ramlibacter cellulosilyticus</name>
    <dbReference type="NCBI Taxonomy" id="2764187"/>
    <lineage>
        <taxon>Bacteria</taxon>
        <taxon>Pseudomonadati</taxon>
        <taxon>Pseudomonadota</taxon>
        <taxon>Betaproteobacteria</taxon>
        <taxon>Burkholderiales</taxon>
        <taxon>Comamonadaceae</taxon>
        <taxon>Ramlibacter</taxon>
    </lineage>
</organism>
<dbReference type="SUPFAM" id="SSF52540">
    <property type="entry name" value="P-loop containing nucleoside triphosphate hydrolases"/>
    <property type="match status" value="1"/>
</dbReference>
<dbReference type="EMBL" id="JACORT010000007">
    <property type="protein sequence ID" value="MBC5784765.1"/>
    <property type="molecule type" value="Genomic_DNA"/>
</dbReference>
<evidence type="ECO:0008006" key="3">
    <source>
        <dbReference type="Google" id="ProtNLM"/>
    </source>
</evidence>
<dbReference type="AlphaFoldDB" id="A0A923SCB2"/>
<comment type="caution">
    <text evidence="1">The sequence shown here is derived from an EMBL/GenBank/DDBJ whole genome shotgun (WGS) entry which is preliminary data.</text>
</comment>
<accession>A0A923SCB2</accession>
<dbReference type="Proteomes" id="UP000608513">
    <property type="component" value="Unassembled WGS sequence"/>
</dbReference>
<sequence length="1132" mass="121999">MKASRCVPPLTTPEQTYRRTFVLLAITALIVPGDAAAIACVVPTAASSRLVARFPAGQGPPTILLEQNGLFSVSETGDIAKREGNFDKVKDSFWLGKQLVFTASNGLYRLDEEGRSSLLVSSLSTPEIVQGGRSTRGVWVVVDGQLYRISPDAGLNRVTLPPDVARVSAFGSFATSAGMLIRDLPGTASYWVAESGKVSKLPGSIGRSGSMSSSGDLIRQTDDLGSYIILPNGLRLASTLPVVGRVLDAAVDRFGVLLSSENGVFAVSPAGEIKPFPLGDIGGFEAFIKNGDELLIRGASGLAVRTGMFQLGAVGGPALGKIHAVETFPGALLLASQQGVFRRVPGTTMEQVLSVELPANARLHRAGSDAYVNAGNLLYSISQAGKVIKVEGVEGALKSVSAIPGGVLAHGESGTYVIHEGSATRLPAEAGDVMNAHVLGRDILLESKVGVGLLDGAGTYRIIGNLEGSLSAASRIGKRILIGTKEGNLYRTLENGQLAPVAGVRGTRVSGIFPLKSPLDSAHVLYDAGLFKYIDAPLNDGDLTFTMPPRVRHTRGSDLQVAWRTIADRHPCLGVEGAFRTVAKLYRDGVEVGAASILRPEGANPGQASAIVNGEKLGESGDYLVEVSLQDPAEPRFGRGFRTPVFTLERTWQQAAQDLVAAGALSTAFLGALASAALLWGARRNRWCFEFLTAPNWEALKVWYRPVIFHVRPLRLWLLAAYFDRRRALIMARGNADAQGAYVPVQLLERRNPVSWSNEIHKELVEGRPLWIQGEAGTGKSELVSAFERAFYSTGSWEQAIREYGFMPIVVRARDFPDTPDTPDAPWAAEMARHQFSSVGLQVQDAAFFYRLLRTGDVCLVIDGMNEVDRDAALQRYCNVVGSSVRLLATSQSLPRAWDIRCLMLPVFDRALISSLLVNMLGQEAGERTIAQLNEQLVASVRSGYDVQLIAQCVQSGKRLPRTRLQLYDAAYEEGLQGAAVPEVVDGALANVAWDMFLSGDRRFTESAALPAGLLEPMAAARIVVRRAAAFEFRHDLMRAYVAARRVVYVAEDIRSTLALLDTPKLWEGTAVRPGDRRELVAFICAMARRTDLQLLRDFAEQEIENRSVLFKAARNASLLDRPAGDALGGSV</sequence>
<name>A0A923SCB2_9BURK</name>
<reference evidence="1" key="1">
    <citation type="submission" date="2020-08" db="EMBL/GenBank/DDBJ databases">
        <title>Ramlibacter sp. USB13 16S ribosomal RNA gene genome sequencing and assembly.</title>
        <authorList>
            <person name="Kang M."/>
        </authorList>
    </citation>
    <scope>NUCLEOTIDE SEQUENCE</scope>
    <source>
        <strain evidence="1">USB13</strain>
    </source>
</reference>
<protein>
    <recommendedName>
        <fullName evidence="3">NACHT domain-containing protein</fullName>
    </recommendedName>
</protein>
<evidence type="ECO:0000313" key="2">
    <source>
        <dbReference type="Proteomes" id="UP000608513"/>
    </source>
</evidence>
<dbReference type="SUPFAM" id="SSF69304">
    <property type="entry name" value="Tricorn protease N-terminal domain"/>
    <property type="match status" value="1"/>
</dbReference>